<keyword evidence="2" id="KW-0732">Signal</keyword>
<evidence type="ECO:0000313" key="4">
    <source>
        <dbReference type="EMBL" id="SHN51055.1"/>
    </source>
</evidence>
<feature type="domain" description="NodB homology" evidence="3">
    <location>
        <begin position="174"/>
        <end position="418"/>
    </location>
</feature>
<dbReference type="RefSeq" id="WP_072700887.1">
    <property type="nucleotide sequence ID" value="NZ_FRDH01000003.1"/>
</dbReference>
<dbReference type="GO" id="GO:0005576">
    <property type="term" value="C:extracellular region"/>
    <property type="evidence" value="ECO:0007669"/>
    <property type="project" value="UniProtKB-SubCell"/>
</dbReference>
<gene>
    <name evidence="4" type="ORF">SAMN02745247_00635</name>
</gene>
<reference evidence="4 5" key="1">
    <citation type="submission" date="2016-12" db="EMBL/GenBank/DDBJ databases">
        <authorList>
            <person name="Song W.-J."/>
            <person name="Kurnit D.M."/>
        </authorList>
    </citation>
    <scope>NUCLEOTIDE SEQUENCE [LARGE SCALE GENOMIC DNA]</scope>
    <source>
        <strain evidence="4 5">DSM 14810</strain>
    </source>
</reference>
<accession>A0A1M7RXW6</accession>
<dbReference type="GO" id="GO:0005975">
    <property type="term" value="P:carbohydrate metabolic process"/>
    <property type="evidence" value="ECO:0007669"/>
    <property type="project" value="InterPro"/>
</dbReference>
<dbReference type="PROSITE" id="PS51677">
    <property type="entry name" value="NODB"/>
    <property type="match status" value="1"/>
</dbReference>
<dbReference type="InterPro" id="IPR011330">
    <property type="entry name" value="Glyco_hydro/deAcase_b/a-brl"/>
</dbReference>
<dbReference type="EMBL" id="FRDH01000003">
    <property type="protein sequence ID" value="SHN51055.1"/>
    <property type="molecule type" value="Genomic_DNA"/>
</dbReference>
<sequence length="418" mass="48483">MTQDWREFCEKNNGKINIYGAGIYGKELAIWLKEHGLDFCNFIVTKEKDKSEIFGKLVKTIAEIDEKSGSAFVIAANSKNAIQMTAELEKRGINNYSIFSDGDVEKVKSESRYSGLYISDSFVNVLFYHRVINLSTDPQQLAVSVENFEEQVRYIKENYNVVRFEDDWTCLKDKSIVLTFDDGYADNYWNALPILEKYEVPATIFVSSGNLGTANEMWWDALESLLLLPSQLPEKIVVGTEELAFDSEDNRYKSYLCAHRIMKAMSSENREKEIRRLARIIKPNDFPRADFRLVDQEELRKLAESKYITIGAHTVTHSSLACESEEKQRWEIRESKKRLEDIIGKEITVFSYPFGTKADYTDNTCEILKEEKIKKAGIVKQGLWREGINEYQIPRNIVRNWNAEELDRQINRTWAIWG</sequence>
<protein>
    <submittedName>
        <fullName evidence="4">Polysaccharide deacetylase</fullName>
    </submittedName>
</protein>
<name>A0A1M7RXW6_9FIRM</name>
<evidence type="ECO:0000259" key="3">
    <source>
        <dbReference type="PROSITE" id="PS51677"/>
    </source>
</evidence>
<dbReference type="PANTHER" id="PTHR34216">
    <property type="match status" value="1"/>
</dbReference>
<proteinExistence type="predicted"/>
<evidence type="ECO:0000256" key="2">
    <source>
        <dbReference type="ARBA" id="ARBA00022729"/>
    </source>
</evidence>
<evidence type="ECO:0000256" key="1">
    <source>
        <dbReference type="ARBA" id="ARBA00004613"/>
    </source>
</evidence>
<organism evidence="4 5">
    <name type="scientific">Butyrivibrio hungatei DSM 14810</name>
    <dbReference type="NCBI Taxonomy" id="1121132"/>
    <lineage>
        <taxon>Bacteria</taxon>
        <taxon>Bacillati</taxon>
        <taxon>Bacillota</taxon>
        <taxon>Clostridia</taxon>
        <taxon>Lachnospirales</taxon>
        <taxon>Lachnospiraceae</taxon>
        <taxon>Butyrivibrio</taxon>
    </lineage>
</organism>
<dbReference type="PANTHER" id="PTHR34216:SF3">
    <property type="entry name" value="POLY-BETA-1,6-N-ACETYL-D-GLUCOSAMINE N-DEACETYLASE"/>
    <property type="match status" value="1"/>
</dbReference>
<dbReference type="SUPFAM" id="SSF88713">
    <property type="entry name" value="Glycoside hydrolase/deacetylase"/>
    <property type="match status" value="1"/>
</dbReference>
<dbReference type="Pfam" id="PF01522">
    <property type="entry name" value="Polysacc_deac_1"/>
    <property type="match status" value="1"/>
</dbReference>
<dbReference type="AlphaFoldDB" id="A0A1M7RXW6"/>
<dbReference type="InterPro" id="IPR051398">
    <property type="entry name" value="Polysacch_Deacetylase"/>
</dbReference>
<dbReference type="Gene3D" id="3.20.20.370">
    <property type="entry name" value="Glycoside hydrolase/deacetylase"/>
    <property type="match status" value="1"/>
</dbReference>
<evidence type="ECO:0000313" key="5">
    <source>
        <dbReference type="Proteomes" id="UP000184097"/>
    </source>
</evidence>
<comment type="subcellular location">
    <subcellularLocation>
        <location evidence="1">Secreted</location>
    </subcellularLocation>
</comment>
<dbReference type="GO" id="GO:0016810">
    <property type="term" value="F:hydrolase activity, acting on carbon-nitrogen (but not peptide) bonds"/>
    <property type="evidence" value="ECO:0007669"/>
    <property type="project" value="InterPro"/>
</dbReference>
<dbReference type="InterPro" id="IPR002509">
    <property type="entry name" value="NODB_dom"/>
</dbReference>
<dbReference type="CDD" id="cd10918">
    <property type="entry name" value="CE4_NodB_like_5s_6s"/>
    <property type="match status" value="1"/>
</dbReference>
<dbReference type="Proteomes" id="UP000184097">
    <property type="component" value="Unassembled WGS sequence"/>
</dbReference>